<evidence type="ECO:0000256" key="1">
    <source>
        <dbReference type="SAM" id="Phobius"/>
    </source>
</evidence>
<dbReference type="AlphaFoldDB" id="C5BJ72"/>
<organism evidence="2 3">
    <name type="scientific">Teredinibacter turnerae (strain ATCC 39867 / T7901)</name>
    <dbReference type="NCBI Taxonomy" id="377629"/>
    <lineage>
        <taxon>Bacteria</taxon>
        <taxon>Pseudomonadati</taxon>
        <taxon>Pseudomonadota</taxon>
        <taxon>Gammaproteobacteria</taxon>
        <taxon>Cellvibrionales</taxon>
        <taxon>Cellvibrionaceae</taxon>
        <taxon>Teredinibacter</taxon>
    </lineage>
</organism>
<name>C5BJ72_TERTT</name>
<gene>
    <name evidence="2" type="ordered locus">TERTU_4486</name>
</gene>
<feature type="transmembrane region" description="Helical" evidence="1">
    <location>
        <begin position="7"/>
        <end position="23"/>
    </location>
</feature>
<keyword evidence="1" id="KW-0812">Transmembrane</keyword>
<keyword evidence="3" id="KW-1185">Reference proteome</keyword>
<proteinExistence type="predicted"/>
<keyword evidence="1" id="KW-0472">Membrane</keyword>
<accession>C5BJ72</accession>
<evidence type="ECO:0000313" key="3">
    <source>
        <dbReference type="Proteomes" id="UP000009080"/>
    </source>
</evidence>
<reference evidence="2 3" key="1">
    <citation type="journal article" date="2009" name="PLoS ONE">
        <title>The complete genome of Teredinibacter turnerae T7901: an intracellular endosymbiont of marine wood-boring bivalves (shipworms).</title>
        <authorList>
            <person name="Yang J.C."/>
            <person name="Madupu R."/>
            <person name="Durkin A.S."/>
            <person name="Ekborg N.A."/>
            <person name="Pedamallu C.S."/>
            <person name="Hostetler J.B."/>
            <person name="Radune D."/>
            <person name="Toms B.S."/>
            <person name="Henrissat B."/>
            <person name="Coutinho P.M."/>
            <person name="Schwarz S."/>
            <person name="Field L."/>
            <person name="Trindade-Silva A.E."/>
            <person name="Soares C.A.G."/>
            <person name="Elshahawi S."/>
            <person name="Hanora A."/>
            <person name="Schmidt E.W."/>
            <person name="Haygood M.G."/>
            <person name="Posfai J."/>
            <person name="Benner J."/>
            <person name="Madinger C."/>
            <person name="Nove J."/>
            <person name="Anton B."/>
            <person name="Chaudhary K."/>
            <person name="Foster J."/>
            <person name="Holman A."/>
            <person name="Kumar S."/>
            <person name="Lessard P.A."/>
            <person name="Luyten Y.A."/>
            <person name="Slatko B."/>
            <person name="Wood N."/>
            <person name="Wu B."/>
            <person name="Teplitski M."/>
            <person name="Mougous J.D."/>
            <person name="Ward N."/>
            <person name="Eisen J.A."/>
            <person name="Badger J.H."/>
            <person name="Distel D.L."/>
        </authorList>
    </citation>
    <scope>NUCLEOTIDE SEQUENCE [LARGE SCALE GENOMIC DNA]</scope>
    <source>
        <strain evidence="3">ATCC 39867 / T7901</strain>
    </source>
</reference>
<dbReference type="Proteomes" id="UP000009080">
    <property type="component" value="Chromosome"/>
</dbReference>
<evidence type="ECO:0000313" key="2">
    <source>
        <dbReference type="EMBL" id="ACR12759.1"/>
    </source>
</evidence>
<dbReference type="STRING" id="377629.TERTU_4486"/>
<dbReference type="EMBL" id="CP001614">
    <property type="protein sequence ID" value="ACR12759.1"/>
    <property type="molecule type" value="Genomic_DNA"/>
</dbReference>
<feature type="transmembrane region" description="Helical" evidence="1">
    <location>
        <begin position="29"/>
        <end position="46"/>
    </location>
</feature>
<keyword evidence="1" id="KW-1133">Transmembrane helix</keyword>
<dbReference type="KEGG" id="ttu:TERTU_4486"/>
<sequence length="85" mass="9688">MGFIEILIFLIAPTLEIVLPIAFYLVESVVWLLILLFYLLIALFGWSKPKIPAKYSLTKARGKVKSAALSWRIYMGKRGNKDKNS</sequence>
<dbReference type="HOGENOM" id="CLU_2511577_0_0_6"/>
<protein>
    <submittedName>
        <fullName evidence="2">Uncharacterized protein</fullName>
    </submittedName>
</protein>